<dbReference type="Proteomes" id="UP001267407">
    <property type="component" value="Unassembled WGS sequence"/>
</dbReference>
<dbReference type="EMBL" id="JAVMBO010000014">
    <property type="protein sequence ID" value="MDS1310551.1"/>
    <property type="molecule type" value="Genomic_DNA"/>
</dbReference>
<organism evidence="5 7">
    <name type="scientific">Marinobacter xiaoshiensis</name>
    <dbReference type="NCBI Taxonomy" id="3073652"/>
    <lineage>
        <taxon>Bacteria</taxon>
        <taxon>Pseudomonadati</taxon>
        <taxon>Pseudomonadota</taxon>
        <taxon>Gammaproteobacteria</taxon>
        <taxon>Pseudomonadales</taxon>
        <taxon>Marinobacteraceae</taxon>
        <taxon>Marinobacter</taxon>
    </lineage>
</organism>
<dbReference type="EMBL" id="JAVMBO010000016">
    <property type="protein sequence ID" value="MDS1310694.1"/>
    <property type="molecule type" value="Genomic_DNA"/>
</dbReference>
<dbReference type="NCBIfam" id="NF047595">
    <property type="entry name" value="IS66_ISRel24_TnpA"/>
    <property type="match status" value="1"/>
</dbReference>
<dbReference type="Pfam" id="PF01527">
    <property type="entry name" value="HTH_Tnp_1"/>
    <property type="match status" value="1"/>
</dbReference>
<evidence type="ECO:0000313" key="2">
    <source>
        <dbReference type="EMBL" id="MDS1309237.1"/>
    </source>
</evidence>
<sequence length="121" mass="13675">MNNVSVTRPYRKRRRHAPEFKARLVAECHRPGASVSRIALDNDLNANQLRRWIRESKQDDGSQAPAFLPVRFPATAVHTTKPADKDRTIRIEIPRAGGPVVVEWPADQGQQCAAFLRELLP</sequence>
<dbReference type="RefSeq" id="WP_200371919.1">
    <property type="nucleotide sequence ID" value="NZ_JAVMBO010000006.1"/>
</dbReference>
<evidence type="ECO:0000256" key="1">
    <source>
        <dbReference type="ARBA" id="ARBA00009964"/>
    </source>
</evidence>
<evidence type="ECO:0000313" key="3">
    <source>
        <dbReference type="EMBL" id="MDS1309961.1"/>
    </source>
</evidence>
<reference evidence="5" key="1">
    <citation type="submission" date="2023-09" db="EMBL/GenBank/DDBJ databases">
        <title>Marinobacter sediminicola sp. nov. and Marinobacter maritimum sp. nov., isolated from marine sediment.</title>
        <authorList>
            <person name="An J."/>
        </authorList>
    </citation>
    <scope>NUCLEOTIDE SEQUENCE</scope>
    <source>
        <strain evidence="5">F60267</strain>
    </source>
</reference>
<gene>
    <name evidence="2" type="ORF">RKA07_03845</name>
    <name evidence="3" type="ORF">RKA07_07540</name>
    <name evidence="4" type="ORF">RKA07_10675</name>
    <name evidence="5" type="ORF">RKA07_11390</name>
    <name evidence="6" type="ORF">RKA07_15455</name>
</gene>
<dbReference type="SUPFAM" id="SSF46689">
    <property type="entry name" value="Homeodomain-like"/>
    <property type="match status" value="1"/>
</dbReference>
<dbReference type="EMBL" id="JAVMBO010000006">
    <property type="protein sequence ID" value="MDS1309237.1"/>
    <property type="molecule type" value="Genomic_DNA"/>
</dbReference>
<evidence type="ECO:0000313" key="6">
    <source>
        <dbReference type="EMBL" id="MDS1311498.1"/>
    </source>
</evidence>
<keyword evidence="7" id="KW-1185">Reference proteome</keyword>
<comment type="similarity">
    <text evidence="1">Belongs to the transposase 8 family.</text>
</comment>
<proteinExistence type="inferred from homology"/>
<protein>
    <submittedName>
        <fullName evidence="5">Transposase</fullName>
    </submittedName>
</protein>
<accession>A0ABU2HI02</accession>
<dbReference type="EMBL" id="JAVMBO010000009">
    <property type="protein sequence ID" value="MDS1309961.1"/>
    <property type="molecule type" value="Genomic_DNA"/>
</dbReference>
<evidence type="ECO:0000313" key="5">
    <source>
        <dbReference type="EMBL" id="MDS1310694.1"/>
    </source>
</evidence>
<comment type="caution">
    <text evidence="5">The sequence shown here is derived from an EMBL/GenBank/DDBJ whole genome shotgun (WGS) entry which is preliminary data.</text>
</comment>
<dbReference type="InterPro" id="IPR002514">
    <property type="entry name" value="Transposase_8"/>
</dbReference>
<evidence type="ECO:0000313" key="4">
    <source>
        <dbReference type="EMBL" id="MDS1310551.1"/>
    </source>
</evidence>
<dbReference type="InterPro" id="IPR009057">
    <property type="entry name" value="Homeodomain-like_sf"/>
</dbReference>
<dbReference type="EMBL" id="JAVMBO010000017">
    <property type="protein sequence ID" value="MDS1311498.1"/>
    <property type="molecule type" value="Genomic_DNA"/>
</dbReference>
<name>A0ABU2HI02_9GAMM</name>
<evidence type="ECO:0000313" key="7">
    <source>
        <dbReference type="Proteomes" id="UP001267407"/>
    </source>
</evidence>